<evidence type="ECO:0000256" key="3">
    <source>
        <dbReference type="ARBA" id="ARBA00022741"/>
    </source>
</evidence>
<reference evidence="8" key="1">
    <citation type="journal article" date="2018" name="Nat. Microbiol.">
        <title>Leveraging single-cell genomics to expand the fungal tree of life.</title>
        <authorList>
            <person name="Ahrendt S.R."/>
            <person name="Quandt C.A."/>
            <person name="Ciobanu D."/>
            <person name="Clum A."/>
            <person name="Salamov A."/>
            <person name="Andreopoulos B."/>
            <person name="Cheng J.F."/>
            <person name="Woyke T."/>
            <person name="Pelin A."/>
            <person name="Henrissat B."/>
            <person name="Reynolds N.K."/>
            <person name="Benny G.L."/>
            <person name="Smith M.E."/>
            <person name="James T.Y."/>
            <person name="Grigoriev I.V."/>
        </authorList>
    </citation>
    <scope>NUCLEOTIDE SEQUENCE [LARGE SCALE GENOMIC DNA]</scope>
    <source>
        <strain evidence="8">Benny S71-1</strain>
    </source>
</reference>
<dbReference type="AlphaFoldDB" id="A0A4P9Z456"/>
<dbReference type="CDD" id="cd18139">
    <property type="entry name" value="HLD_clamp_RarA"/>
    <property type="match status" value="1"/>
</dbReference>
<dbReference type="SUPFAM" id="SSF48019">
    <property type="entry name" value="post-AAA+ oligomerization domain-like"/>
    <property type="match status" value="1"/>
</dbReference>
<dbReference type="InterPro" id="IPR003593">
    <property type="entry name" value="AAA+_ATPase"/>
</dbReference>
<evidence type="ECO:0000256" key="5">
    <source>
        <dbReference type="SAM" id="MobiDB-lite"/>
    </source>
</evidence>
<feature type="compositionally biased region" description="Low complexity" evidence="5">
    <location>
        <begin position="422"/>
        <end position="439"/>
    </location>
</feature>
<comment type="similarity">
    <text evidence="1">Belongs to the AAA ATPase family. RarA/MGS1/WRNIP1 subfamily.</text>
</comment>
<dbReference type="Gene3D" id="3.40.50.300">
    <property type="entry name" value="P-loop containing nucleotide triphosphate hydrolases"/>
    <property type="match status" value="1"/>
</dbReference>
<dbReference type="InterPro" id="IPR051314">
    <property type="entry name" value="AAA_ATPase_RarA/MGS1/WRNIP1"/>
</dbReference>
<dbReference type="SMART" id="SM00382">
    <property type="entry name" value="AAA"/>
    <property type="match status" value="1"/>
</dbReference>
<dbReference type="FunFam" id="3.40.50.300:FF:000137">
    <property type="entry name" value="Replication-associated recombination protein A"/>
    <property type="match status" value="1"/>
</dbReference>
<feature type="region of interest" description="Disordered" evidence="5">
    <location>
        <begin position="418"/>
        <end position="439"/>
    </location>
</feature>
<dbReference type="GO" id="GO:0017116">
    <property type="term" value="F:single-stranded DNA helicase activity"/>
    <property type="evidence" value="ECO:0007669"/>
    <property type="project" value="TreeGrafter"/>
</dbReference>
<dbReference type="GO" id="GO:0005634">
    <property type="term" value="C:nucleus"/>
    <property type="evidence" value="ECO:0007669"/>
    <property type="project" value="TreeGrafter"/>
</dbReference>
<keyword evidence="4" id="KW-0067">ATP-binding</keyword>
<dbReference type="Pfam" id="PF12002">
    <property type="entry name" value="MgsA_C"/>
    <property type="match status" value="1"/>
</dbReference>
<feature type="compositionally biased region" description="Basic and acidic residues" evidence="5">
    <location>
        <begin position="17"/>
        <end position="31"/>
    </location>
</feature>
<protein>
    <submittedName>
        <fullName evidence="7">AAA ATPase central domain protein</fullName>
    </submittedName>
</protein>
<dbReference type="GO" id="GO:0005524">
    <property type="term" value="F:ATP binding"/>
    <property type="evidence" value="ECO:0007669"/>
    <property type="project" value="UniProtKB-KW"/>
</dbReference>
<dbReference type="SUPFAM" id="SSF52540">
    <property type="entry name" value="P-loop containing nucleoside triphosphate hydrolases"/>
    <property type="match status" value="1"/>
</dbReference>
<dbReference type="EMBL" id="KZ989247">
    <property type="protein sequence ID" value="RKP27225.1"/>
    <property type="molecule type" value="Genomic_DNA"/>
</dbReference>
<dbReference type="InterPro" id="IPR003959">
    <property type="entry name" value="ATPase_AAA_core"/>
</dbReference>
<keyword evidence="2" id="KW-0235">DNA replication</keyword>
<dbReference type="InterPro" id="IPR021886">
    <property type="entry name" value="MgsA_C"/>
</dbReference>
<dbReference type="InterPro" id="IPR008921">
    <property type="entry name" value="DNA_pol3_clamp-load_cplx_C"/>
</dbReference>
<evidence type="ECO:0000313" key="7">
    <source>
        <dbReference type="EMBL" id="RKP27225.1"/>
    </source>
</evidence>
<organism evidence="7 8">
    <name type="scientific">Syncephalis pseudoplumigaleata</name>
    <dbReference type="NCBI Taxonomy" id="1712513"/>
    <lineage>
        <taxon>Eukaryota</taxon>
        <taxon>Fungi</taxon>
        <taxon>Fungi incertae sedis</taxon>
        <taxon>Zoopagomycota</taxon>
        <taxon>Zoopagomycotina</taxon>
        <taxon>Zoopagomycetes</taxon>
        <taxon>Zoopagales</taxon>
        <taxon>Piptocephalidaceae</taxon>
        <taxon>Syncephalis</taxon>
    </lineage>
</organism>
<dbReference type="Proteomes" id="UP000278143">
    <property type="component" value="Unassembled WGS sequence"/>
</dbReference>
<dbReference type="Gene3D" id="1.10.8.60">
    <property type="match status" value="1"/>
</dbReference>
<keyword evidence="8" id="KW-1185">Reference proteome</keyword>
<gene>
    <name evidence="7" type="ORF">SYNPS1DRAFT_13010</name>
</gene>
<evidence type="ECO:0000313" key="8">
    <source>
        <dbReference type="Proteomes" id="UP000278143"/>
    </source>
</evidence>
<accession>A0A4P9Z456</accession>
<dbReference type="Gene3D" id="1.10.3710.10">
    <property type="entry name" value="DNA polymerase III clamp loader subunits, C-terminal domain"/>
    <property type="match status" value="1"/>
</dbReference>
<dbReference type="GO" id="GO:0000731">
    <property type="term" value="P:DNA synthesis involved in DNA repair"/>
    <property type="evidence" value="ECO:0007669"/>
    <property type="project" value="TreeGrafter"/>
</dbReference>
<evidence type="ECO:0000259" key="6">
    <source>
        <dbReference type="SMART" id="SM00382"/>
    </source>
</evidence>
<dbReference type="OrthoDB" id="10265467at2759"/>
<dbReference type="CDD" id="cd00009">
    <property type="entry name" value="AAA"/>
    <property type="match status" value="1"/>
</dbReference>
<dbReference type="PANTHER" id="PTHR13779">
    <property type="entry name" value="WERNER HELICASE-INTERACTING PROTEIN 1 FAMILY MEMBER"/>
    <property type="match status" value="1"/>
</dbReference>
<sequence length="439" mass="48768">MVRTAGGKALPSSSISTRDDERAPLSERLRPRTLDDLVGQSELVGPNGLLRHLIESDRVPSMLLWGPPGTGKTTIARMIAEYTRGPFKELSGSINNVSDLREAFERAKNSRALTGQRTILFVDEIHRLNRAQQDLFLPHVERGTFILIGATTENPSFRVCSALLSRCRVFTLSRLTKDDIRQILERGIRLIEQKQPLDHDADALDHLALMSDGDARVAAQALQLAVDIARSTGGRVDKAMVEASFKKSHLLYDQAGEEHYNLASAMIKSMRGSDASAAMYWMGRMLASGEDPLFIARRMVIFASEDIGMADSQALMLANQTFQACQILGRPECDYALSHCAIYLAEAPKSIRVKNALMAIRSVVENEESWPVPFHLRNAPTQLMKSMGYGVNYKYPPDYDWKEDQQYLPVQLQGRRFVEPPSTSNAANANANTDSASNE</sequence>
<dbReference type="InterPro" id="IPR027417">
    <property type="entry name" value="P-loop_NTPase"/>
</dbReference>
<evidence type="ECO:0000256" key="4">
    <source>
        <dbReference type="ARBA" id="ARBA00022840"/>
    </source>
</evidence>
<feature type="region of interest" description="Disordered" evidence="5">
    <location>
        <begin position="1"/>
        <end position="31"/>
    </location>
</feature>
<name>A0A4P9Z456_9FUNG</name>
<dbReference type="PANTHER" id="PTHR13779:SF7">
    <property type="entry name" value="ATPASE WRNIP1"/>
    <property type="match status" value="1"/>
</dbReference>
<dbReference type="Gene3D" id="1.20.272.10">
    <property type="match status" value="1"/>
</dbReference>
<keyword evidence="3" id="KW-0547">Nucleotide-binding</keyword>
<dbReference type="GO" id="GO:0008047">
    <property type="term" value="F:enzyme activator activity"/>
    <property type="evidence" value="ECO:0007669"/>
    <property type="project" value="TreeGrafter"/>
</dbReference>
<dbReference type="Pfam" id="PF00004">
    <property type="entry name" value="AAA"/>
    <property type="match status" value="1"/>
</dbReference>
<evidence type="ECO:0000256" key="1">
    <source>
        <dbReference type="ARBA" id="ARBA00008959"/>
    </source>
</evidence>
<evidence type="ECO:0000256" key="2">
    <source>
        <dbReference type="ARBA" id="ARBA00022705"/>
    </source>
</evidence>
<feature type="domain" description="AAA+ ATPase" evidence="6">
    <location>
        <begin position="58"/>
        <end position="175"/>
    </location>
</feature>
<dbReference type="FunFam" id="1.20.272.10:FF:000001">
    <property type="entry name" value="Putative AAA family ATPase"/>
    <property type="match status" value="1"/>
</dbReference>
<proteinExistence type="inferred from homology"/>
<dbReference type="Pfam" id="PF16193">
    <property type="entry name" value="AAA_assoc_2"/>
    <property type="match status" value="1"/>
</dbReference>
<dbReference type="GO" id="GO:0006271">
    <property type="term" value="P:DNA strand elongation involved in DNA replication"/>
    <property type="evidence" value="ECO:0007669"/>
    <property type="project" value="UniProtKB-ARBA"/>
</dbReference>
<dbReference type="GO" id="GO:0003677">
    <property type="term" value="F:DNA binding"/>
    <property type="evidence" value="ECO:0007669"/>
    <property type="project" value="InterPro"/>
</dbReference>
<dbReference type="InterPro" id="IPR032423">
    <property type="entry name" value="AAA_assoc_2"/>
</dbReference>
<dbReference type="GO" id="GO:0016887">
    <property type="term" value="F:ATP hydrolysis activity"/>
    <property type="evidence" value="ECO:0007669"/>
    <property type="project" value="InterPro"/>
</dbReference>